<gene>
    <name evidence="2" type="ORF">OA50_00899</name>
</gene>
<evidence type="ECO:0000259" key="1">
    <source>
        <dbReference type="Pfam" id="PF13302"/>
    </source>
</evidence>
<comment type="caution">
    <text evidence="2">The sequence shown here is derived from an EMBL/GenBank/DDBJ whole genome shotgun (WGS) entry which is preliminary data.</text>
</comment>
<dbReference type="OrthoDB" id="7960624at2"/>
<dbReference type="PATRIC" id="fig|1515334.3.peg.904"/>
<dbReference type="Proteomes" id="UP000030960">
    <property type="component" value="Unassembled WGS sequence"/>
</dbReference>
<reference evidence="2 3" key="1">
    <citation type="submission" date="2014-10" db="EMBL/GenBank/DDBJ databases">
        <title>Genome sequence of Ponticoccus sp. strain UMTAT08 isolated from clonal culture of toxic dinoflagellate Alexandrium tamiyavanichii.</title>
        <authorList>
            <person name="Gan H.Y."/>
            <person name="Muhd D.-D."/>
            <person name="Mohd Noor M.E."/>
            <person name="Yeong Y.S."/>
            <person name="Usup G."/>
        </authorList>
    </citation>
    <scope>NUCLEOTIDE SEQUENCE [LARGE SCALE GENOMIC DNA]</scope>
    <source>
        <strain evidence="2 3">UMTAT08</strain>
    </source>
</reference>
<dbReference type="EMBL" id="JSUQ01000003">
    <property type="protein sequence ID" value="KHQ54307.1"/>
    <property type="molecule type" value="Genomic_DNA"/>
</dbReference>
<dbReference type="GO" id="GO:0016747">
    <property type="term" value="F:acyltransferase activity, transferring groups other than amino-acyl groups"/>
    <property type="evidence" value="ECO:0007669"/>
    <property type="project" value="InterPro"/>
</dbReference>
<accession>A0A0B3S1W6</accession>
<proteinExistence type="predicted"/>
<sequence>MPPTIRFVRLPQIDPGLIQAHMSDPRVAEHMPLLTGAWDADTVAQFVATKEACWQRDGLGHWAILADGDYVGWGGFQKEGEDWDFGLVLHPDRFGLGLRIARQALGFARDDPRIPYVTFLLPPSRKNLGALRRMGADYIGDTSYGPETFRKYRLDTA</sequence>
<evidence type="ECO:0000313" key="3">
    <source>
        <dbReference type="Proteomes" id="UP000030960"/>
    </source>
</evidence>
<feature type="domain" description="N-acetyltransferase" evidence="1">
    <location>
        <begin position="14"/>
        <end position="119"/>
    </location>
</feature>
<dbReference type="AlphaFoldDB" id="A0A0B3S1W6"/>
<dbReference type="InterPro" id="IPR000182">
    <property type="entry name" value="GNAT_dom"/>
</dbReference>
<dbReference type="InterPro" id="IPR016181">
    <property type="entry name" value="Acyl_CoA_acyltransferase"/>
</dbReference>
<protein>
    <recommendedName>
        <fullName evidence="1">N-acetyltransferase domain-containing protein</fullName>
    </recommendedName>
</protein>
<evidence type="ECO:0000313" key="2">
    <source>
        <dbReference type="EMBL" id="KHQ54307.1"/>
    </source>
</evidence>
<dbReference type="Pfam" id="PF13302">
    <property type="entry name" value="Acetyltransf_3"/>
    <property type="match status" value="1"/>
</dbReference>
<name>A0A0B3S1W6_9RHOB</name>
<dbReference type="SUPFAM" id="SSF55729">
    <property type="entry name" value="Acyl-CoA N-acyltransferases (Nat)"/>
    <property type="match status" value="1"/>
</dbReference>
<organism evidence="2 3">
    <name type="scientific">Mameliella alba</name>
    <dbReference type="NCBI Taxonomy" id="561184"/>
    <lineage>
        <taxon>Bacteria</taxon>
        <taxon>Pseudomonadati</taxon>
        <taxon>Pseudomonadota</taxon>
        <taxon>Alphaproteobacteria</taxon>
        <taxon>Rhodobacterales</taxon>
        <taxon>Roseobacteraceae</taxon>
        <taxon>Mameliella</taxon>
    </lineage>
</organism>
<keyword evidence="3" id="KW-1185">Reference proteome</keyword>
<dbReference type="RefSeq" id="WP_043137890.1">
    <property type="nucleotide sequence ID" value="NZ_JSUQ01000003.1"/>
</dbReference>
<dbReference type="Gene3D" id="3.40.630.30">
    <property type="match status" value="1"/>
</dbReference>